<dbReference type="CDD" id="cd06193">
    <property type="entry name" value="siderophore_interacting"/>
    <property type="match status" value="1"/>
</dbReference>
<organism evidence="3 4">
    <name type="scientific">Catenovulum adriaticum</name>
    <dbReference type="NCBI Taxonomy" id="2984846"/>
    <lineage>
        <taxon>Bacteria</taxon>
        <taxon>Pseudomonadati</taxon>
        <taxon>Pseudomonadota</taxon>
        <taxon>Gammaproteobacteria</taxon>
        <taxon>Alteromonadales</taxon>
        <taxon>Alteromonadaceae</taxon>
        <taxon>Catenovulum</taxon>
    </lineage>
</organism>
<dbReference type="SUPFAM" id="SSF63380">
    <property type="entry name" value="Riboflavin synthase domain-like"/>
    <property type="match status" value="1"/>
</dbReference>
<evidence type="ECO:0000313" key="4">
    <source>
        <dbReference type="Proteomes" id="UP001163726"/>
    </source>
</evidence>
<dbReference type="Gene3D" id="3.40.50.80">
    <property type="entry name" value="Nucleotide-binding domain of ferredoxin-NADP reductase (FNR) module"/>
    <property type="match status" value="1"/>
</dbReference>
<sequence length="235" mass="26214">MKMRMTQVAKIEDLGPHMRRITLTGEDLHDFPLDQESAHFKAIFPQPGQTKPKLGIYLGFKKWIRSYTVRAFNKQTKALTVDFAVNDHQGLGTDWAKNAQLGDYLGVAGPGDTKHTNYDADWHLLVADLTGLPAAAAVLEKLPKNAKGTAFLQVPTEQDKQIINCPEGVNINWVINPDLTKNALLTAVQNTYWLSGEPAIFIAAEIRQVKAIKKYVKDMPGYSNKQTYASGYWKA</sequence>
<accession>A0ABY7AQA6</accession>
<evidence type="ECO:0000313" key="3">
    <source>
        <dbReference type="EMBL" id="WAJ71729.1"/>
    </source>
</evidence>
<comment type="similarity">
    <text evidence="1">Belongs to the SIP oxidoreductase family.</text>
</comment>
<dbReference type="Gene3D" id="2.40.30.10">
    <property type="entry name" value="Translation factors"/>
    <property type="match status" value="1"/>
</dbReference>
<dbReference type="RefSeq" id="WP_268076418.1">
    <property type="nucleotide sequence ID" value="NZ_CP109966.1"/>
</dbReference>
<protein>
    <submittedName>
        <fullName evidence="3">Siderophore-interacting protein</fullName>
    </submittedName>
</protein>
<name>A0ABY7AQA6_9ALTE</name>
<feature type="domain" description="FAD-binding FR-type" evidence="2">
    <location>
        <begin position="1"/>
        <end position="117"/>
    </location>
</feature>
<dbReference type="InterPro" id="IPR017938">
    <property type="entry name" value="Riboflavin_synthase-like_b-brl"/>
</dbReference>
<dbReference type="InterPro" id="IPR007037">
    <property type="entry name" value="SIP_rossman_dom"/>
</dbReference>
<evidence type="ECO:0000256" key="1">
    <source>
        <dbReference type="ARBA" id="ARBA00035644"/>
    </source>
</evidence>
<dbReference type="EMBL" id="CP109966">
    <property type="protein sequence ID" value="WAJ71729.1"/>
    <property type="molecule type" value="Genomic_DNA"/>
</dbReference>
<dbReference type="Pfam" id="PF08021">
    <property type="entry name" value="FAD_binding_9"/>
    <property type="match status" value="1"/>
</dbReference>
<reference evidence="3" key="1">
    <citation type="submission" date="2022-10" db="EMBL/GenBank/DDBJ databases">
        <title>Catenovulum adriacola sp. nov. isolated in the Harbour of Susak.</title>
        <authorList>
            <person name="Schoch T."/>
            <person name="Reich S.J."/>
            <person name="Stoeferle S."/>
            <person name="Flaiz M."/>
            <person name="Kazda M."/>
            <person name="Riedel C.U."/>
            <person name="Duerre P."/>
        </authorList>
    </citation>
    <scope>NUCLEOTIDE SEQUENCE</scope>
    <source>
        <strain evidence="3">TS8</strain>
        <plasmid evidence="3">pCadTS8_1</plasmid>
    </source>
</reference>
<dbReference type="InterPro" id="IPR039261">
    <property type="entry name" value="FNR_nucleotide-bd"/>
</dbReference>
<dbReference type="Pfam" id="PF04954">
    <property type="entry name" value="SIP"/>
    <property type="match status" value="1"/>
</dbReference>
<dbReference type="InterPro" id="IPR039374">
    <property type="entry name" value="SIP_fam"/>
</dbReference>
<geneLocation type="plasmid" evidence="3 4">
    <name>pCadTS8_1</name>
</geneLocation>
<dbReference type="PROSITE" id="PS51384">
    <property type="entry name" value="FAD_FR"/>
    <property type="match status" value="1"/>
</dbReference>
<dbReference type="InterPro" id="IPR017927">
    <property type="entry name" value="FAD-bd_FR_type"/>
</dbReference>
<keyword evidence="3" id="KW-0614">Plasmid</keyword>
<keyword evidence="4" id="KW-1185">Reference proteome</keyword>
<proteinExistence type="inferred from homology"/>
<dbReference type="PANTHER" id="PTHR30157">
    <property type="entry name" value="FERRIC REDUCTASE, NADPH-DEPENDENT"/>
    <property type="match status" value="1"/>
</dbReference>
<dbReference type="PANTHER" id="PTHR30157:SF0">
    <property type="entry name" value="NADPH-DEPENDENT FERRIC-CHELATE REDUCTASE"/>
    <property type="match status" value="1"/>
</dbReference>
<dbReference type="InterPro" id="IPR013113">
    <property type="entry name" value="SIP_FAD-bd"/>
</dbReference>
<gene>
    <name evidence="3" type="ORF">OLW01_15430</name>
</gene>
<dbReference type="Proteomes" id="UP001163726">
    <property type="component" value="Plasmid pCadTS8_1"/>
</dbReference>
<evidence type="ECO:0000259" key="2">
    <source>
        <dbReference type="PROSITE" id="PS51384"/>
    </source>
</evidence>